<sequence>MELVGKLQNVDTNPDKERHGSGVKSPVENLQSESQVENLESGDMVVRDEMTNGNRTSKSREADKACKGKKNKKHVKLIRQDYEDVVAYIEDPEHFREVMGGGQKTKVGGKCMSKAKAFQIMAFHLTNVAGFPDVTGDEMKKQFFDGE</sequence>
<reference evidence="2 3" key="1">
    <citation type="submission" date="2024-09" db="EMBL/GenBank/DDBJ databases">
        <title>Chromosome-scale assembly of Riccia sorocarpa.</title>
        <authorList>
            <person name="Paukszto L."/>
        </authorList>
    </citation>
    <scope>NUCLEOTIDE SEQUENCE [LARGE SCALE GENOMIC DNA]</scope>
    <source>
        <strain evidence="2">LP-2024</strain>
        <tissue evidence="2">Aerial parts of the thallus</tissue>
    </source>
</reference>
<feature type="compositionally biased region" description="Polar residues" evidence="1">
    <location>
        <begin position="28"/>
        <end position="38"/>
    </location>
</feature>
<accession>A0ABD3H379</accession>
<protein>
    <submittedName>
        <fullName evidence="2">Uncharacterized protein</fullName>
    </submittedName>
</protein>
<dbReference type="Proteomes" id="UP001633002">
    <property type="component" value="Unassembled WGS sequence"/>
</dbReference>
<feature type="region of interest" description="Disordered" evidence="1">
    <location>
        <begin position="1"/>
        <end position="70"/>
    </location>
</feature>
<dbReference type="AlphaFoldDB" id="A0ABD3H379"/>
<name>A0ABD3H379_9MARC</name>
<dbReference type="EMBL" id="JBJQOH010000006">
    <property type="protein sequence ID" value="KAL3685231.1"/>
    <property type="molecule type" value="Genomic_DNA"/>
</dbReference>
<organism evidence="2 3">
    <name type="scientific">Riccia sorocarpa</name>
    <dbReference type="NCBI Taxonomy" id="122646"/>
    <lineage>
        <taxon>Eukaryota</taxon>
        <taxon>Viridiplantae</taxon>
        <taxon>Streptophyta</taxon>
        <taxon>Embryophyta</taxon>
        <taxon>Marchantiophyta</taxon>
        <taxon>Marchantiopsida</taxon>
        <taxon>Marchantiidae</taxon>
        <taxon>Marchantiales</taxon>
        <taxon>Ricciaceae</taxon>
        <taxon>Riccia</taxon>
    </lineage>
</organism>
<evidence type="ECO:0000313" key="2">
    <source>
        <dbReference type="EMBL" id="KAL3685231.1"/>
    </source>
</evidence>
<keyword evidence="3" id="KW-1185">Reference proteome</keyword>
<gene>
    <name evidence="2" type="ORF">R1sor_003253</name>
</gene>
<comment type="caution">
    <text evidence="2">The sequence shown here is derived from an EMBL/GenBank/DDBJ whole genome shotgun (WGS) entry which is preliminary data.</text>
</comment>
<proteinExistence type="predicted"/>
<evidence type="ECO:0000256" key="1">
    <source>
        <dbReference type="SAM" id="MobiDB-lite"/>
    </source>
</evidence>
<evidence type="ECO:0000313" key="3">
    <source>
        <dbReference type="Proteomes" id="UP001633002"/>
    </source>
</evidence>